<dbReference type="Pfam" id="PF01926">
    <property type="entry name" value="MMR_HSR1"/>
    <property type="match status" value="1"/>
</dbReference>
<dbReference type="SUPFAM" id="SSF52540">
    <property type="entry name" value="P-loop containing nucleoside triphosphate hydrolases"/>
    <property type="match status" value="1"/>
</dbReference>
<dbReference type="PANTHER" id="PTHR11089:SF9">
    <property type="entry name" value="NUCLEOLAR GTP-BINDING PROTEIN 2"/>
    <property type="match status" value="1"/>
</dbReference>
<feature type="compositionally biased region" description="Basic residues" evidence="7">
    <location>
        <begin position="39"/>
        <end position="51"/>
    </location>
</feature>
<feature type="compositionally biased region" description="Acidic residues" evidence="7">
    <location>
        <begin position="497"/>
        <end position="523"/>
    </location>
</feature>
<proteinExistence type="inferred from homology"/>
<dbReference type="FunFam" id="3.40.50.300:FF:000559">
    <property type="entry name" value="Nuclear/nucleolar GTPase 2"/>
    <property type="match status" value="1"/>
</dbReference>
<feature type="region of interest" description="Disordered" evidence="7">
    <location>
        <begin position="1"/>
        <end position="79"/>
    </location>
</feature>
<evidence type="ECO:0000256" key="3">
    <source>
        <dbReference type="ARBA" id="ARBA00023134"/>
    </source>
</evidence>
<dbReference type="Gramene" id="CDF35468">
    <property type="protein sequence ID" value="CDF35468"/>
    <property type="gene ID" value="CHC_T00003975001"/>
</dbReference>
<protein>
    <recommendedName>
        <fullName evidence="5">Nucleolar GTP-binding protein 2</fullName>
    </recommendedName>
</protein>
<evidence type="ECO:0000256" key="6">
    <source>
        <dbReference type="SAM" id="Coils"/>
    </source>
</evidence>
<gene>
    <name evidence="9" type="ORF">CHC_T00003975001</name>
</gene>
<evidence type="ECO:0000256" key="7">
    <source>
        <dbReference type="SAM" id="MobiDB-lite"/>
    </source>
</evidence>
<evidence type="ECO:0000313" key="9">
    <source>
        <dbReference type="EMBL" id="CDF35468.1"/>
    </source>
</evidence>
<dbReference type="PROSITE" id="PS51721">
    <property type="entry name" value="G_CP"/>
    <property type="match status" value="1"/>
</dbReference>
<dbReference type="InterPro" id="IPR023179">
    <property type="entry name" value="GTP-bd_ortho_bundle_sf"/>
</dbReference>
<dbReference type="GeneID" id="17322998"/>
<dbReference type="RefSeq" id="XP_005715287.1">
    <property type="nucleotide sequence ID" value="XM_005715230.1"/>
</dbReference>
<dbReference type="PANTHER" id="PTHR11089">
    <property type="entry name" value="GTP-BINDING PROTEIN-RELATED"/>
    <property type="match status" value="1"/>
</dbReference>
<comment type="similarity">
    <text evidence="5">Belongs to the TRAFAC class YlqF/YawG GTPase family. NOG2 subfamily.</text>
</comment>
<feature type="coiled-coil region" evidence="6">
    <location>
        <begin position="164"/>
        <end position="191"/>
    </location>
</feature>
<keyword evidence="6" id="KW-0175">Coiled coil</keyword>
<comment type="subcellular location">
    <subcellularLocation>
        <location evidence="1 5">Nucleus</location>
        <location evidence="1 5">Nucleolus</location>
    </subcellularLocation>
</comment>
<feature type="domain" description="CP-type G" evidence="8">
    <location>
        <begin position="236"/>
        <end position="397"/>
    </location>
</feature>
<keyword evidence="4 5" id="KW-0539">Nucleus</keyword>
<evidence type="ECO:0000256" key="2">
    <source>
        <dbReference type="ARBA" id="ARBA00022741"/>
    </source>
</evidence>
<comment type="function">
    <text evidence="5">GTPase that associates with pre-60S ribosomal subunits in the nucleolus and is required for their nuclear export and maturation.</text>
</comment>
<dbReference type="AlphaFoldDB" id="R7QCH4"/>
<evidence type="ECO:0000256" key="5">
    <source>
        <dbReference type="RuleBase" id="RU364023"/>
    </source>
</evidence>
<accession>R7QCH4</accession>
<evidence type="ECO:0000313" key="10">
    <source>
        <dbReference type="Proteomes" id="UP000012073"/>
    </source>
</evidence>
<name>R7QCH4_CHOCR</name>
<dbReference type="GO" id="GO:0005730">
    <property type="term" value="C:nucleolus"/>
    <property type="evidence" value="ECO:0007669"/>
    <property type="project" value="UniProtKB-SubCell"/>
</dbReference>
<dbReference type="InterPro" id="IPR012971">
    <property type="entry name" value="NOG2_N_dom"/>
</dbReference>
<dbReference type="InterPro" id="IPR027417">
    <property type="entry name" value="P-loop_NTPase"/>
</dbReference>
<keyword evidence="10" id="KW-1185">Reference proteome</keyword>
<dbReference type="OMA" id="RTQGFNH"/>
<dbReference type="InterPro" id="IPR050755">
    <property type="entry name" value="TRAFAC_YlqF/YawG_RiboMat"/>
</dbReference>
<evidence type="ECO:0000256" key="1">
    <source>
        <dbReference type="ARBA" id="ARBA00004604"/>
    </source>
</evidence>
<keyword evidence="2 5" id="KW-0547">Nucleotide-binding</keyword>
<dbReference type="STRING" id="2769.R7QCH4"/>
<evidence type="ECO:0000259" key="8">
    <source>
        <dbReference type="PROSITE" id="PS51721"/>
    </source>
</evidence>
<feature type="compositionally biased region" description="Acidic residues" evidence="7">
    <location>
        <begin position="548"/>
        <end position="559"/>
    </location>
</feature>
<dbReference type="PhylomeDB" id="R7QCH4"/>
<dbReference type="PRINTS" id="PR00326">
    <property type="entry name" value="GTP1OBG"/>
</dbReference>
<dbReference type="InterPro" id="IPR006073">
    <property type="entry name" value="GTP-bd"/>
</dbReference>
<dbReference type="OrthoDB" id="444945at2759"/>
<dbReference type="Gene3D" id="3.40.50.300">
    <property type="entry name" value="P-loop containing nucleotide triphosphate hydrolases"/>
    <property type="match status" value="1"/>
</dbReference>
<dbReference type="KEGG" id="ccp:CHC_T00003975001"/>
<feature type="region of interest" description="Disordered" evidence="7">
    <location>
        <begin position="489"/>
        <end position="559"/>
    </location>
</feature>
<dbReference type="Pfam" id="PF08153">
    <property type="entry name" value="NGP1NT"/>
    <property type="match status" value="1"/>
</dbReference>
<keyword evidence="3 5" id="KW-0342">GTP-binding</keyword>
<dbReference type="InterPro" id="IPR024929">
    <property type="entry name" value="GNL2_CP_dom"/>
</dbReference>
<feature type="compositionally biased region" description="Basic and acidic residues" evidence="7">
    <location>
        <begin position="52"/>
        <end position="64"/>
    </location>
</feature>
<dbReference type="CDD" id="cd01858">
    <property type="entry name" value="NGP_1"/>
    <property type="match status" value="1"/>
</dbReference>
<dbReference type="InterPro" id="IPR030378">
    <property type="entry name" value="G_CP_dom"/>
</dbReference>
<dbReference type="Proteomes" id="UP000012073">
    <property type="component" value="Unassembled WGS sequence"/>
</dbReference>
<dbReference type="GO" id="GO:0005525">
    <property type="term" value="F:GTP binding"/>
    <property type="evidence" value="ECO:0007669"/>
    <property type="project" value="UniProtKB-KW"/>
</dbReference>
<reference evidence="10" key="1">
    <citation type="journal article" date="2013" name="Proc. Natl. Acad. Sci. U.S.A.">
        <title>Genome structure and metabolic features in the red seaweed Chondrus crispus shed light on evolution of the Archaeplastida.</title>
        <authorList>
            <person name="Collen J."/>
            <person name="Porcel B."/>
            <person name="Carre W."/>
            <person name="Ball S.G."/>
            <person name="Chaparro C."/>
            <person name="Tonon T."/>
            <person name="Barbeyron T."/>
            <person name="Michel G."/>
            <person name="Noel B."/>
            <person name="Valentin K."/>
            <person name="Elias M."/>
            <person name="Artiguenave F."/>
            <person name="Arun A."/>
            <person name="Aury J.M."/>
            <person name="Barbosa-Neto J.F."/>
            <person name="Bothwell J.H."/>
            <person name="Bouget F.Y."/>
            <person name="Brillet L."/>
            <person name="Cabello-Hurtado F."/>
            <person name="Capella-Gutierrez S."/>
            <person name="Charrier B."/>
            <person name="Cladiere L."/>
            <person name="Cock J.M."/>
            <person name="Coelho S.M."/>
            <person name="Colleoni C."/>
            <person name="Czjzek M."/>
            <person name="Da Silva C."/>
            <person name="Delage L."/>
            <person name="Denoeud F."/>
            <person name="Deschamps P."/>
            <person name="Dittami S.M."/>
            <person name="Gabaldon T."/>
            <person name="Gachon C.M."/>
            <person name="Groisillier A."/>
            <person name="Herve C."/>
            <person name="Jabbari K."/>
            <person name="Katinka M."/>
            <person name="Kloareg B."/>
            <person name="Kowalczyk N."/>
            <person name="Labadie K."/>
            <person name="Leblanc C."/>
            <person name="Lopez P.J."/>
            <person name="McLachlan D.H."/>
            <person name="Meslet-Cladiere L."/>
            <person name="Moustafa A."/>
            <person name="Nehr Z."/>
            <person name="Nyvall Collen P."/>
            <person name="Panaud O."/>
            <person name="Partensky F."/>
            <person name="Poulain J."/>
            <person name="Rensing S.A."/>
            <person name="Rousvoal S."/>
            <person name="Samson G."/>
            <person name="Symeonidi A."/>
            <person name="Weissenbach J."/>
            <person name="Zambounis A."/>
            <person name="Wincker P."/>
            <person name="Boyen C."/>
        </authorList>
    </citation>
    <scope>NUCLEOTIDE SEQUENCE [LARGE SCALE GENOMIC DNA]</scope>
    <source>
        <strain evidence="10">cv. Stackhouse</strain>
    </source>
</reference>
<evidence type="ECO:0000256" key="4">
    <source>
        <dbReference type="ARBA" id="ARBA00023242"/>
    </source>
</evidence>
<dbReference type="EMBL" id="HG001731">
    <property type="protein sequence ID" value="CDF35468.1"/>
    <property type="molecule type" value="Genomic_DNA"/>
</dbReference>
<dbReference type="Gene3D" id="1.10.1580.10">
    <property type="match status" value="1"/>
</dbReference>
<sequence>MPKVKPKLTAGVAGTMPRHAMDVTRGNSKFGHGRDKATVKRLHMYKTKSHKRDRDGKIIKDAGDLTRTTPEPGAGRVGANRKWFGNTRVVEQKDLTRFRDAMAKAQADPFSVLLKQKRVPMGLVADKDSQHRALAGAQLGLLANQSFEETFSKKRRRKRPKLPASSMEELVARAEKENHDFDKEVERKEIEADERAKRIAAEAAPDPDAKEGLRFDDLKTANRERVFDKGQSKRIWGELHKVVDSSDVVVQVLDARDPMGTRCKYLENFMKRQCPHKHMILLLNKADLIPTWSSAKWLRILSKEYPTLIFHSSITNPFGKGSLINLLRQFKSLHSEKKSISCGLVGYPNVGKSSVINTLRAKKVSKVAPIPGETKVWQYVNLFRSIFLIDCPGVVHDSTRNSETEAILKGVVRIESLRGMAAEYIPALLQRVEKKYIVRTYGITEWERPDDFLEKLARKSGKLLKRGEPDCNTVGRMMLNDFQRGKLPWFVPPPAVEGEEDEDEVGEQNQESDEDSDGEGQGEETEKPPKQVTVNHENIRKLKVTELLADDAPVDSDGE</sequence>
<organism evidence="9 10">
    <name type="scientific">Chondrus crispus</name>
    <name type="common">Carrageen Irish moss</name>
    <name type="synonym">Polymorpha crispa</name>
    <dbReference type="NCBI Taxonomy" id="2769"/>
    <lineage>
        <taxon>Eukaryota</taxon>
        <taxon>Rhodophyta</taxon>
        <taxon>Florideophyceae</taxon>
        <taxon>Rhodymeniophycidae</taxon>
        <taxon>Gigartinales</taxon>
        <taxon>Gigartinaceae</taxon>
        <taxon>Chondrus</taxon>
    </lineage>
</organism>